<keyword evidence="6" id="KW-0808">Transferase</keyword>
<dbReference type="AlphaFoldDB" id="A0AA35UHH7"/>
<keyword evidence="13 14" id="KW-0472">Membrane</keyword>
<evidence type="ECO:0000256" key="12">
    <source>
        <dbReference type="ARBA" id="ARBA00023012"/>
    </source>
</evidence>
<evidence type="ECO:0000256" key="2">
    <source>
        <dbReference type="ARBA" id="ARBA00004651"/>
    </source>
</evidence>
<dbReference type="InterPro" id="IPR036097">
    <property type="entry name" value="HisK_dim/P_sf"/>
</dbReference>
<feature type="transmembrane region" description="Helical" evidence="14">
    <location>
        <begin position="107"/>
        <end position="132"/>
    </location>
</feature>
<dbReference type="InterPro" id="IPR003594">
    <property type="entry name" value="HATPase_dom"/>
</dbReference>
<dbReference type="Gene3D" id="1.10.287.130">
    <property type="match status" value="1"/>
</dbReference>
<evidence type="ECO:0000259" key="15">
    <source>
        <dbReference type="PROSITE" id="PS50109"/>
    </source>
</evidence>
<dbReference type="SUPFAM" id="SSF158472">
    <property type="entry name" value="HAMP domain-like"/>
    <property type="match status" value="1"/>
</dbReference>
<evidence type="ECO:0000256" key="13">
    <source>
        <dbReference type="ARBA" id="ARBA00023136"/>
    </source>
</evidence>
<protein>
    <recommendedName>
        <fullName evidence="3">histidine kinase</fullName>
        <ecNumber evidence="3">2.7.13.3</ecNumber>
    </recommendedName>
</protein>
<dbReference type="Gene3D" id="3.30.450.20">
    <property type="entry name" value="PAS domain"/>
    <property type="match status" value="1"/>
</dbReference>
<keyword evidence="7 14" id="KW-0812">Transmembrane</keyword>
<dbReference type="GO" id="GO:0005886">
    <property type="term" value="C:plasma membrane"/>
    <property type="evidence" value="ECO:0007669"/>
    <property type="project" value="UniProtKB-SubCell"/>
</dbReference>
<keyword evidence="11 14" id="KW-1133">Transmembrane helix</keyword>
<dbReference type="InterPro" id="IPR035965">
    <property type="entry name" value="PAS-like_dom_sf"/>
</dbReference>
<dbReference type="Pfam" id="PF19312">
    <property type="entry name" value="NtrY_N"/>
    <property type="match status" value="1"/>
</dbReference>
<dbReference type="InterPro" id="IPR017232">
    <property type="entry name" value="NtrY"/>
</dbReference>
<evidence type="ECO:0000256" key="3">
    <source>
        <dbReference type="ARBA" id="ARBA00012438"/>
    </source>
</evidence>
<dbReference type="Pfam" id="PF02518">
    <property type="entry name" value="HATPase_c"/>
    <property type="match status" value="1"/>
</dbReference>
<dbReference type="GO" id="GO:0000155">
    <property type="term" value="F:phosphorelay sensor kinase activity"/>
    <property type="evidence" value="ECO:0007669"/>
    <property type="project" value="InterPro"/>
</dbReference>
<evidence type="ECO:0000313" key="17">
    <source>
        <dbReference type="EMBL" id="CAI9120190.1"/>
    </source>
</evidence>
<keyword evidence="5" id="KW-0597">Phosphoprotein</keyword>
<dbReference type="Pfam" id="PF00512">
    <property type="entry name" value="HisKA"/>
    <property type="match status" value="1"/>
</dbReference>
<evidence type="ECO:0000313" key="18">
    <source>
        <dbReference type="Proteomes" id="UP001176960"/>
    </source>
</evidence>
<dbReference type="SMART" id="SM00304">
    <property type="entry name" value="HAMP"/>
    <property type="match status" value="1"/>
</dbReference>
<feature type="domain" description="Histidine kinase" evidence="15">
    <location>
        <begin position="552"/>
        <end position="790"/>
    </location>
</feature>
<dbReference type="SMART" id="SM00387">
    <property type="entry name" value="HATPase_c"/>
    <property type="match status" value="1"/>
</dbReference>
<reference evidence="17" key="1">
    <citation type="submission" date="2023-03" db="EMBL/GenBank/DDBJ databases">
        <authorList>
            <person name="Cleenwerck I."/>
        </authorList>
    </citation>
    <scope>NUCLEOTIDE SEQUENCE</scope>
    <source>
        <strain evidence="17">LMG 32879</strain>
    </source>
</reference>
<evidence type="ECO:0000256" key="10">
    <source>
        <dbReference type="ARBA" id="ARBA00022840"/>
    </source>
</evidence>
<dbReference type="InterPro" id="IPR003661">
    <property type="entry name" value="HisK_dim/P_dom"/>
</dbReference>
<dbReference type="EC" id="2.7.13.3" evidence="3"/>
<comment type="subcellular location">
    <subcellularLocation>
        <location evidence="2">Cell membrane</location>
        <topology evidence="2">Multi-pass membrane protein</topology>
    </subcellularLocation>
</comment>
<dbReference type="EMBL" id="CATKSH010000004">
    <property type="protein sequence ID" value="CAI9120190.1"/>
    <property type="molecule type" value="Genomic_DNA"/>
</dbReference>
<comment type="catalytic activity">
    <reaction evidence="1">
        <text>ATP + protein L-histidine = ADP + protein N-phospho-L-histidine.</text>
        <dbReference type="EC" id="2.7.13.3"/>
    </reaction>
</comment>
<dbReference type="PANTHER" id="PTHR43065">
    <property type="entry name" value="SENSOR HISTIDINE KINASE"/>
    <property type="match status" value="1"/>
</dbReference>
<accession>A0AA35UHH7</accession>
<dbReference type="InterPro" id="IPR013767">
    <property type="entry name" value="PAS_fold"/>
</dbReference>
<dbReference type="Proteomes" id="UP001176960">
    <property type="component" value="Unassembled WGS sequence"/>
</dbReference>
<feature type="domain" description="HAMP" evidence="16">
    <location>
        <begin position="344"/>
        <end position="402"/>
    </location>
</feature>
<feature type="transmembrane region" description="Helical" evidence="14">
    <location>
        <begin position="318"/>
        <end position="343"/>
    </location>
</feature>
<keyword evidence="12" id="KW-0902">Two-component regulatory system</keyword>
<keyword evidence="10" id="KW-0067">ATP-binding</keyword>
<dbReference type="CDD" id="cd06225">
    <property type="entry name" value="HAMP"/>
    <property type="match status" value="1"/>
</dbReference>
<dbReference type="GO" id="GO:0005524">
    <property type="term" value="F:ATP binding"/>
    <property type="evidence" value="ECO:0007669"/>
    <property type="project" value="UniProtKB-KW"/>
</dbReference>
<dbReference type="Gene3D" id="3.30.565.10">
    <property type="entry name" value="Histidine kinase-like ATPase, C-terminal domain"/>
    <property type="match status" value="1"/>
</dbReference>
<evidence type="ECO:0000256" key="14">
    <source>
        <dbReference type="SAM" id="Phobius"/>
    </source>
</evidence>
<evidence type="ECO:0000256" key="1">
    <source>
        <dbReference type="ARBA" id="ARBA00000085"/>
    </source>
</evidence>
<sequence length="803" mass="86757">MKRLLFRLRGGIAEKSGGTLTARFLARVASMNTALMLVIVALCLGFVTFVVLAGGMSLAHRPQVEATIFLFDFIVLMCLAAVVTGRVGRMLGERRSGLAGASLHLRLITLFGVVAIAPTVVVGVLAALFFHFGIQIWFSNRVNTALTEARAVAAGYLQEHNENIRSDAYAIANNLITEENDDVFRGSGSDDLFHDPERLGTILDTEATERGLNEAIVFDPATHKVTAAGGLEARRIGGGALDLPPRAATDLARAGDIAILDSPDESTVRAVANIGQTSGLMLVITRPVDPKILEHTRLTDEVVAEYERLNANRARIQYAFVLIFGLLAMLVLVVGMLTGLTLANQIARPLGLLILAARRVSEGDLSVRVPEMRGRSDGRDDEVATLSRAFNRMTDQLDAQRSELMSAYDQLDERRRFMEIVLGGVSAGVIGLDRNEVIELPNRAASRVLHRDLGAAIGRSLRQSVPEFEVLIEAARLAPDHVSTAEIQIDAERAGSALGDGPTVGASGRTLLVRVAAEHRGDRIEGYVVTFDDITALVSAQRKAAWADVARRIAHEIKNPLTPIQLAAERLKRRFMREISSDPDTFGQCVDTIVRHVGDIRRMVDEFSAFARMPQPVLRDEDFSRIVREALILQRNAHPEIVFLTEALPLHGPKVRCDRRLVGQAITNLLQNAADAIAMTPKEGDGGVVSNVLNDHGGGHLPVNVRGHIAVALHVDGQDAVLTVTDDGIGLPSADRHRLTEPYVTHKPKGTGLGLAIVKKIMEDHGGSIRLEDRVEGKGAVGILTVPVADPTETTARDEVGAA</sequence>
<evidence type="ECO:0000256" key="8">
    <source>
        <dbReference type="ARBA" id="ARBA00022741"/>
    </source>
</evidence>
<comment type="caution">
    <text evidence="17">The sequence shown here is derived from an EMBL/GenBank/DDBJ whole genome shotgun (WGS) entry which is preliminary data.</text>
</comment>
<dbReference type="InterPro" id="IPR005467">
    <property type="entry name" value="His_kinase_dom"/>
</dbReference>
<keyword evidence="18" id="KW-1185">Reference proteome</keyword>
<dbReference type="SUPFAM" id="SSF47384">
    <property type="entry name" value="Homodimeric domain of signal transducing histidine kinase"/>
    <property type="match status" value="1"/>
</dbReference>
<dbReference type="PROSITE" id="PS50885">
    <property type="entry name" value="HAMP"/>
    <property type="match status" value="1"/>
</dbReference>
<dbReference type="InterPro" id="IPR036890">
    <property type="entry name" value="HATPase_C_sf"/>
</dbReference>
<dbReference type="RefSeq" id="WP_289841975.1">
    <property type="nucleotide sequence ID" value="NZ_CATKSH010000004.1"/>
</dbReference>
<dbReference type="Pfam" id="PF00672">
    <property type="entry name" value="HAMP"/>
    <property type="match status" value="1"/>
</dbReference>
<dbReference type="SMART" id="SM00388">
    <property type="entry name" value="HisKA"/>
    <property type="match status" value="1"/>
</dbReference>
<dbReference type="GO" id="GO:0006355">
    <property type="term" value="P:regulation of DNA-templated transcription"/>
    <property type="evidence" value="ECO:0007669"/>
    <property type="project" value="InterPro"/>
</dbReference>
<evidence type="ECO:0000256" key="7">
    <source>
        <dbReference type="ARBA" id="ARBA00022692"/>
    </source>
</evidence>
<dbReference type="InterPro" id="IPR003660">
    <property type="entry name" value="HAMP_dom"/>
</dbReference>
<proteinExistence type="predicted"/>
<dbReference type="CDD" id="cd00082">
    <property type="entry name" value="HisKA"/>
    <property type="match status" value="1"/>
</dbReference>
<organism evidence="17 18">
    <name type="scientific">Brytella acorum</name>
    <dbReference type="NCBI Taxonomy" id="2959299"/>
    <lineage>
        <taxon>Bacteria</taxon>
        <taxon>Pseudomonadati</taxon>
        <taxon>Pseudomonadota</taxon>
        <taxon>Alphaproteobacteria</taxon>
        <taxon>Acetobacterales</taxon>
        <taxon>Acetobacteraceae</taxon>
        <taxon>Brytella</taxon>
    </lineage>
</organism>
<dbReference type="Pfam" id="PF00989">
    <property type="entry name" value="PAS"/>
    <property type="match status" value="1"/>
</dbReference>
<gene>
    <name evidence="17" type="ORF">LMG32879_001020</name>
</gene>
<dbReference type="SUPFAM" id="SSF55874">
    <property type="entry name" value="ATPase domain of HSP90 chaperone/DNA topoisomerase II/histidine kinase"/>
    <property type="match status" value="1"/>
</dbReference>
<keyword evidence="8" id="KW-0547">Nucleotide-binding</keyword>
<dbReference type="SUPFAM" id="SSF55785">
    <property type="entry name" value="PYP-like sensor domain (PAS domain)"/>
    <property type="match status" value="1"/>
</dbReference>
<evidence type="ECO:0000256" key="9">
    <source>
        <dbReference type="ARBA" id="ARBA00022777"/>
    </source>
</evidence>
<keyword evidence="4" id="KW-1003">Cell membrane</keyword>
<dbReference type="InterPro" id="IPR004358">
    <property type="entry name" value="Sig_transdc_His_kin-like_C"/>
</dbReference>
<keyword evidence="9 17" id="KW-0418">Kinase</keyword>
<dbReference type="PROSITE" id="PS50109">
    <property type="entry name" value="HIS_KIN"/>
    <property type="match status" value="1"/>
</dbReference>
<dbReference type="PIRSF" id="PIRSF037532">
    <property type="entry name" value="STHK_NtrY"/>
    <property type="match status" value="1"/>
</dbReference>
<dbReference type="InterPro" id="IPR045671">
    <property type="entry name" value="NtrY-like_N"/>
</dbReference>
<dbReference type="PRINTS" id="PR00344">
    <property type="entry name" value="BCTRLSENSOR"/>
</dbReference>
<dbReference type="PANTHER" id="PTHR43065:SF10">
    <property type="entry name" value="PEROXIDE STRESS-ACTIVATED HISTIDINE KINASE MAK3"/>
    <property type="match status" value="1"/>
</dbReference>
<evidence type="ECO:0000256" key="6">
    <source>
        <dbReference type="ARBA" id="ARBA00022679"/>
    </source>
</evidence>
<evidence type="ECO:0000259" key="16">
    <source>
        <dbReference type="PROSITE" id="PS50885"/>
    </source>
</evidence>
<feature type="transmembrane region" description="Helical" evidence="14">
    <location>
        <begin position="66"/>
        <end position="87"/>
    </location>
</feature>
<evidence type="ECO:0000256" key="11">
    <source>
        <dbReference type="ARBA" id="ARBA00022989"/>
    </source>
</evidence>
<evidence type="ECO:0000256" key="5">
    <source>
        <dbReference type="ARBA" id="ARBA00022553"/>
    </source>
</evidence>
<evidence type="ECO:0000256" key="4">
    <source>
        <dbReference type="ARBA" id="ARBA00022475"/>
    </source>
</evidence>
<feature type="transmembrane region" description="Helical" evidence="14">
    <location>
        <begin position="34"/>
        <end position="54"/>
    </location>
</feature>
<name>A0AA35UHH7_9PROT</name>
<dbReference type="Gene3D" id="6.10.340.10">
    <property type="match status" value="1"/>
</dbReference>